<dbReference type="GO" id="GO:0005635">
    <property type="term" value="C:nuclear envelope"/>
    <property type="evidence" value="ECO:0007669"/>
    <property type="project" value="TreeGrafter"/>
</dbReference>
<dbReference type="PANTHER" id="PTHR10997:SF70">
    <property type="entry name" value="IMPORTIN N-TERMINAL DOMAIN-CONTAINING PROTEIN"/>
    <property type="match status" value="1"/>
</dbReference>
<accession>F0X1V6</accession>
<dbReference type="InterPro" id="IPR011989">
    <property type="entry name" value="ARM-like"/>
</dbReference>
<sequence length="813" mass="92712">MNSSVDGSIVRSVLKLTNISTKLIAVILTNAFRALATQKFELVNAILQKMCHFIARFQAQFSSGQDQKAIEIQAGKCMYQMSKLLMKIQASYPMECRQHLQEFLQLYWEILEANGNADTKIGIVTVRFFTNVLDCELYRTQCGPRTSKVMQKVISANGQVELSDEMIAQAQYTISQFFNMPSQSSDVSRLETLLQRVVLQLMRRSANDLEAWRKDPESFFHLSNNLTAEESIRVAAENLFLTMLQRYPAICIPEFQKLIVQIPEKLQYIINTHPTSSLESFEMSLEMDSILLALGLGSFILYQHIDFEPLYTSAFYPLFARPYAYHIGSLVWEGAVLPLVFNRSIWLIGRWLGQLVPSHWPFLYQSVMTNSFGIEEAASTSNLEDIALKLQTTSLIECMAADWSFQLDHLKPYLPMILHGLYSLLMTTGTLESKQKILCTLETIAKVLGPSIIVYLPQLCTPLATLWARPSDDSNLVRGSILRFLKQILLCVNELLSDDTEYEMDAIQHKLLPLQEMCLQGVQSAVNAKPADPYLLENGLALWYQLILSVKDYSDQLAAIFPHALEIVQLEYEHGLTILGIIEKYLKLDGSERFWDVYHAPILSICITPMIKNVKSQVSIALAHLLERILEHLQIRGMIFSSFSNELVEPTQRLVACCVEYSENHEDKEPESVIISYLHVFALLVLFLDQCDWVYVSVLNSDSKVLTQLVDLMLDKFPSGHAQCINTNSSSVWYPWQLRKKLWASALISLLAWRIPGCVDRVGDIKRIANDILKETQSDDHQQQQIRGTKWEKVTRFDLKSCLDRNGKSLRNQ</sequence>
<feature type="domain" description="Importin-7/11-like TPR repeats" evidence="1">
    <location>
        <begin position="506"/>
        <end position="781"/>
    </location>
</feature>
<dbReference type="Pfam" id="PF25758">
    <property type="entry name" value="TPR_IPO11"/>
    <property type="match status" value="1"/>
</dbReference>
<evidence type="ECO:0000313" key="2">
    <source>
        <dbReference type="EMBL" id="CCA27813.1"/>
    </source>
</evidence>
<dbReference type="SUPFAM" id="SSF48371">
    <property type="entry name" value="ARM repeat"/>
    <property type="match status" value="1"/>
</dbReference>
<dbReference type="AlphaFoldDB" id="F0X1V6"/>
<reference evidence="2" key="2">
    <citation type="submission" date="2011-02" db="EMBL/GenBank/DDBJ databases">
        <authorList>
            <person name="MacLean D."/>
        </authorList>
    </citation>
    <scope>NUCLEOTIDE SEQUENCE</scope>
</reference>
<organism evidence="2">
    <name type="scientific">Albugo laibachii Nc14</name>
    <dbReference type="NCBI Taxonomy" id="890382"/>
    <lineage>
        <taxon>Eukaryota</taxon>
        <taxon>Sar</taxon>
        <taxon>Stramenopiles</taxon>
        <taxon>Oomycota</taxon>
        <taxon>Peronosporomycetes</taxon>
        <taxon>Albuginales</taxon>
        <taxon>Albuginaceae</taxon>
        <taxon>Albugo</taxon>
    </lineage>
</organism>
<dbReference type="Gene3D" id="1.25.10.10">
    <property type="entry name" value="Leucine-rich Repeat Variant"/>
    <property type="match status" value="1"/>
</dbReference>
<protein>
    <submittedName>
        <fullName evidence="2">Importinlike protein putative</fullName>
    </submittedName>
</protein>
<gene>
    <name evidence="2" type="primary">AlNc14C703G12420</name>
    <name evidence="2" type="ORF">ALNC14_139570</name>
</gene>
<dbReference type="EMBL" id="FR824680">
    <property type="protein sequence ID" value="CCA27813.1"/>
    <property type="molecule type" value="Genomic_DNA"/>
</dbReference>
<dbReference type="GO" id="GO:0006606">
    <property type="term" value="P:protein import into nucleus"/>
    <property type="evidence" value="ECO:0007669"/>
    <property type="project" value="TreeGrafter"/>
</dbReference>
<dbReference type="InterPro" id="IPR058669">
    <property type="entry name" value="TPR_IPO7/11-like"/>
</dbReference>
<dbReference type="PANTHER" id="PTHR10997">
    <property type="entry name" value="IMPORTIN-7, 8, 11"/>
    <property type="match status" value="1"/>
</dbReference>
<dbReference type="GO" id="GO:0005829">
    <property type="term" value="C:cytosol"/>
    <property type="evidence" value="ECO:0007669"/>
    <property type="project" value="TreeGrafter"/>
</dbReference>
<dbReference type="HOGENOM" id="CLU_347310_0_0_1"/>
<dbReference type="InterPro" id="IPR016024">
    <property type="entry name" value="ARM-type_fold"/>
</dbReference>
<evidence type="ECO:0000259" key="1">
    <source>
        <dbReference type="Pfam" id="PF25758"/>
    </source>
</evidence>
<reference evidence="2" key="1">
    <citation type="journal article" date="2011" name="PLoS Biol.">
        <title>Gene gain and loss during evolution of obligate parasitism in the white rust pathogen of Arabidopsis thaliana.</title>
        <authorList>
            <person name="Kemen E."/>
            <person name="Gardiner A."/>
            <person name="Schultz-Larsen T."/>
            <person name="Kemen A.C."/>
            <person name="Balmuth A.L."/>
            <person name="Robert-Seilaniantz A."/>
            <person name="Bailey K."/>
            <person name="Holub E."/>
            <person name="Studholme D.J."/>
            <person name="Maclean D."/>
            <person name="Jones J.D."/>
        </authorList>
    </citation>
    <scope>NUCLEOTIDE SEQUENCE</scope>
</reference>
<proteinExistence type="predicted"/>
<name>F0X1V6_9STRA</name>